<dbReference type="Proteomes" id="UP001060085">
    <property type="component" value="Linkage Group LG08"/>
</dbReference>
<evidence type="ECO:0000313" key="1">
    <source>
        <dbReference type="EMBL" id="KAI5647156.1"/>
    </source>
</evidence>
<name>A0ACB9ZK18_CATRO</name>
<proteinExistence type="predicted"/>
<keyword evidence="2" id="KW-1185">Reference proteome</keyword>
<organism evidence="1 2">
    <name type="scientific">Catharanthus roseus</name>
    <name type="common">Madagascar periwinkle</name>
    <name type="synonym">Vinca rosea</name>
    <dbReference type="NCBI Taxonomy" id="4058"/>
    <lineage>
        <taxon>Eukaryota</taxon>
        <taxon>Viridiplantae</taxon>
        <taxon>Streptophyta</taxon>
        <taxon>Embryophyta</taxon>
        <taxon>Tracheophyta</taxon>
        <taxon>Spermatophyta</taxon>
        <taxon>Magnoliopsida</taxon>
        <taxon>eudicotyledons</taxon>
        <taxon>Gunneridae</taxon>
        <taxon>Pentapetalae</taxon>
        <taxon>asterids</taxon>
        <taxon>lamiids</taxon>
        <taxon>Gentianales</taxon>
        <taxon>Apocynaceae</taxon>
        <taxon>Rauvolfioideae</taxon>
        <taxon>Vinceae</taxon>
        <taxon>Catharanthinae</taxon>
        <taxon>Catharanthus</taxon>
    </lineage>
</organism>
<sequence length="115" mass="12688">MKDVQQKPSDEEEEEGMNVWDCGSPLYDSYELVSLGHVIDRHTMILPSLINTNGSRSSSATVAVEANAPSSSSSAIEGAPSKKLKGSAFLVFLSKLMEKKNIWNWKRRICTGEIK</sequence>
<reference evidence="2" key="1">
    <citation type="journal article" date="2023" name="Nat. Plants">
        <title>Single-cell RNA sequencing provides a high-resolution roadmap for understanding the multicellular compartmentation of specialized metabolism.</title>
        <authorList>
            <person name="Sun S."/>
            <person name="Shen X."/>
            <person name="Li Y."/>
            <person name="Li Y."/>
            <person name="Wang S."/>
            <person name="Li R."/>
            <person name="Zhang H."/>
            <person name="Shen G."/>
            <person name="Guo B."/>
            <person name="Wei J."/>
            <person name="Xu J."/>
            <person name="St-Pierre B."/>
            <person name="Chen S."/>
            <person name="Sun C."/>
        </authorList>
    </citation>
    <scope>NUCLEOTIDE SEQUENCE [LARGE SCALE GENOMIC DNA]</scope>
</reference>
<comment type="caution">
    <text evidence="1">The sequence shown here is derived from an EMBL/GenBank/DDBJ whole genome shotgun (WGS) entry which is preliminary data.</text>
</comment>
<evidence type="ECO:0000313" key="2">
    <source>
        <dbReference type="Proteomes" id="UP001060085"/>
    </source>
</evidence>
<accession>A0ACB9ZK18</accession>
<gene>
    <name evidence="1" type="ORF">M9H77_33161</name>
</gene>
<dbReference type="EMBL" id="CM044708">
    <property type="protein sequence ID" value="KAI5647156.1"/>
    <property type="molecule type" value="Genomic_DNA"/>
</dbReference>
<protein>
    <submittedName>
        <fullName evidence="1">Uncharacterized protein</fullName>
    </submittedName>
</protein>